<dbReference type="InterPro" id="IPR011014">
    <property type="entry name" value="MscS_channel_TM-2"/>
</dbReference>
<evidence type="ECO:0000259" key="10">
    <source>
        <dbReference type="Pfam" id="PF21088"/>
    </source>
</evidence>
<dbReference type="Pfam" id="PF21082">
    <property type="entry name" value="MS_channel_3rd"/>
    <property type="match status" value="1"/>
</dbReference>
<dbReference type="InterPro" id="IPR049142">
    <property type="entry name" value="MS_channel_1st"/>
</dbReference>
<dbReference type="InterPro" id="IPR011066">
    <property type="entry name" value="MscS_channel_C_sf"/>
</dbReference>
<dbReference type="RefSeq" id="WP_014263101.1">
    <property type="nucleotide sequence ID" value="NC_016630.1"/>
</dbReference>
<evidence type="ECO:0000259" key="8">
    <source>
        <dbReference type="Pfam" id="PF00924"/>
    </source>
</evidence>
<dbReference type="EMBL" id="CP002390">
    <property type="protein sequence ID" value="EFE29195.2"/>
    <property type="molecule type" value="Genomic_DNA"/>
</dbReference>
<dbReference type="Gene3D" id="1.10.287.1260">
    <property type="match status" value="1"/>
</dbReference>
<dbReference type="SUPFAM" id="SSF82861">
    <property type="entry name" value="Mechanosensitive channel protein MscS (YggB), transmembrane region"/>
    <property type="match status" value="1"/>
</dbReference>
<evidence type="ECO:0000256" key="1">
    <source>
        <dbReference type="ARBA" id="ARBA00004651"/>
    </source>
</evidence>
<dbReference type="InterPro" id="IPR023408">
    <property type="entry name" value="MscS_beta-dom_sf"/>
</dbReference>
<dbReference type="GO" id="GO:0005886">
    <property type="term" value="C:plasma membrane"/>
    <property type="evidence" value="ECO:0007669"/>
    <property type="project" value="UniProtKB-SubCell"/>
</dbReference>
<dbReference type="PANTHER" id="PTHR30221:SF1">
    <property type="entry name" value="SMALL-CONDUCTANCE MECHANOSENSITIVE CHANNEL"/>
    <property type="match status" value="1"/>
</dbReference>
<reference evidence="12" key="1">
    <citation type="submission" date="2010-12" db="EMBL/GenBank/DDBJ databases">
        <title>The genome sequence of Filifactor alocis strain ATCC 35896.</title>
        <authorList>
            <consortium name="The Broad Institute Genome Sequencing Platform"/>
            <person name="Ward D."/>
            <person name="Earl A."/>
            <person name="Feldgarden M."/>
            <person name="Young S.K."/>
            <person name="Gargeya S."/>
            <person name="Zeng Q."/>
            <person name="Alvarado L."/>
            <person name="Berlin A."/>
            <person name="Bochicchio J."/>
            <person name="Chapman S.B."/>
            <person name="Chen Z."/>
            <person name="Freedman E."/>
            <person name="Gellesch M."/>
            <person name="Goldberg J."/>
            <person name="Griggs A."/>
            <person name="Gujja S."/>
            <person name="Heilman E."/>
            <person name="Heiman D."/>
            <person name="Howarth C."/>
            <person name="Mehta T."/>
            <person name="Neiman D."/>
            <person name="Pearson M."/>
            <person name="Roberts A."/>
            <person name="Saif S."/>
            <person name="Shea T."/>
            <person name="Shenoy N."/>
            <person name="Sisk P."/>
            <person name="Stolte C."/>
            <person name="Sykes S."/>
            <person name="White J."/>
            <person name="Yandava C."/>
            <person name="Izard J."/>
            <person name="Blanton J.M."/>
            <person name="Baranova O.V."/>
            <person name="Tanner A.C."/>
            <person name="Dewhirst F.E."/>
            <person name="Haas B."/>
            <person name="Nusbaum C."/>
            <person name="Birren B."/>
        </authorList>
    </citation>
    <scope>NUCLEOTIDE SEQUENCE [LARGE SCALE GENOMIC DNA]</scope>
    <source>
        <strain evidence="12">ATCC 35896 / D40 B5</strain>
    </source>
</reference>
<dbReference type="KEGG" id="faa:HMPREF0389_01120"/>
<dbReference type="PANTHER" id="PTHR30221">
    <property type="entry name" value="SMALL-CONDUCTANCE MECHANOSENSITIVE CHANNEL"/>
    <property type="match status" value="1"/>
</dbReference>
<dbReference type="InterPro" id="IPR045275">
    <property type="entry name" value="MscS_archaea/bacteria_type"/>
</dbReference>
<comment type="similarity">
    <text evidence="2">Belongs to the MscS (TC 1.A.23) family.</text>
</comment>
<feature type="domain" description="Mechanosensitive ion channel MscS C-terminal" evidence="9">
    <location>
        <begin position="191"/>
        <end position="273"/>
    </location>
</feature>
<keyword evidence="5 7" id="KW-1133">Transmembrane helix</keyword>
<dbReference type="AlphaFoldDB" id="D6GQZ2"/>
<keyword evidence="3" id="KW-1003">Cell membrane</keyword>
<name>D6GQZ2_FILAD</name>
<dbReference type="Pfam" id="PF00924">
    <property type="entry name" value="MS_channel_2nd"/>
    <property type="match status" value="1"/>
</dbReference>
<keyword evidence="12" id="KW-1185">Reference proteome</keyword>
<protein>
    <submittedName>
        <fullName evidence="11">Transporter, small conductance mechanosensitive ion channel MscS family protein</fullName>
    </submittedName>
</protein>
<dbReference type="eggNOG" id="COG0668">
    <property type="taxonomic scope" value="Bacteria"/>
</dbReference>
<evidence type="ECO:0000256" key="3">
    <source>
        <dbReference type="ARBA" id="ARBA00022475"/>
    </source>
</evidence>
<dbReference type="InterPro" id="IPR049278">
    <property type="entry name" value="MS_channel_C"/>
</dbReference>
<evidence type="ECO:0000256" key="2">
    <source>
        <dbReference type="ARBA" id="ARBA00008017"/>
    </source>
</evidence>
<keyword evidence="6 7" id="KW-0472">Membrane</keyword>
<dbReference type="InterPro" id="IPR010920">
    <property type="entry name" value="LSM_dom_sf"/>
</dbReference>
<dbReference type="OrthoDB" id="9809206at2"/>
<comment type="subcellular location">
    <subcellularLocation>
        <location evidence="1">Cell membrane</location>
        <topology evidence="1">Multi-pass membrane protein</topology>
    </subcellularLocation>
</comment>
<dbReference type="Gene3D" id="3.30.70.100">
    <property type="match status" value="1"/>
</dbReference>
<feature type="transmembrane region" description="Helical" evidence="7">
    <location>
        <begin position="31"/>
        <end position="52"/>
    </location>
</feature>
<feature type="domain" description="Mechanosensitive ion channel transmembrane helices 2/3" evidence="10">
    <location>
        <begin position="77"/>
        <end position="115"/>
    </location>
</feature>
<dbReference type="SUPFAM" id="SSF50182">
    <property type="entry name" value="Sm-like ribonucleoproteins"/>
    <property type="match status" value="1"/>
</dbReference>
<gene>
    <name evidence="11" type="ordered locus">HMPREF0389_01120</name>
</gene>
<evidence type="ECO:0000313" key="11">
    <source>
        <dbReference type="EMBL" id="EFE29195.2"/>
    </source>
</evidence>
<dbReference type="InterPro" id="IPR006685">
    <property type="entry name" value="MscS_channel_2nd"/>
</dbReference>
<evidence type="ECO:0000256" key="7">
    <source>
        <dbReference type="SAM" id="Phobius"/>
    </source>
</evidence>
<evidence type="ECO:0000256" key="4">
    <source>
        <dbReference type="ARBA" id="ARBA00022692"/>
    </source>
</evidence>
<sequence>MEQTTPIEQIEETVETGEELLSWSQKFLNAYGVKIIESLIILTIGIIIAKLFKKLIKKYFAKENNNASAGGILSETTYIFVVFLSIITALANLGVPVNSFITVLGALGVAVGLSMKDSLSNVASGILILMFKPFRVNDLLTLKDGITATVIEIRVMYTILKKTDGCIVFIPNSIISNTEITNYSSTPIRRIEIRVNISYESDYKKAISLLQNLYASNEKILQDPKPVFGVSAFRDSSVEITAMPWVKTEDYWNTYFELMANIKDLFDKNHIVFPYPQHTVHLENDMKPDTENRKQ</sequence>
<dbReference type="Gene3D" id="2.30.30.60">
    <property type="match status" value="1"/>
</dbReference>
<dbReference type="Proteomes" id="UP000007468">
    <property type="component" value="Chromosome"/>
</dbReference>
<dbReference type="Pfam" id="PF21088">
    <property type="entry name" value="MS_channel_1st"/>
    <property type="match status" value="1"/>
</dbReference>
<keyword evidence="4 7" id="KW-0812">Transmembrane</keyword>
<accession>D6GQZ2</accession>
<dbReference type="GO" id="GO:0008381">
    <property type="term" value="F:mechanosensitive monoatomic ion channel activity"/>
    <property type="evidence" value="ECO:0007669"/>
    <property type="project" value="InterPro"/>
</dbReference>
<organism evidence="11 12">
    <name type="scientific">Filifactor alocis (strain ATCC 35896 / CCUG 47790 / D40 B5)</name>
    <name type="common">Fusobacterium alocis</name>
    <dbReference type="NCBI Taxonomy" id="546269"/>
    <lineage>
        <taxon>Bacteria</taxon>
        <taxon>Bacillati</taxon>
        <taxon>Bacillota</taxon>
        <taxon>Clostridia</taxon>
        <taxon>Peptostreptococcales</taxon>
        <taxon>Filifactoraceae</taxon>
        <taxon>Filifactor</taxon>
    </lineage>
</organism>
<proteinExistence type="inferred from homology"/>
<feature type="transmembrane region" description="Helical" evidence="7">
    <location>
        <begin position="72"/>
        <end position="91"/>
    </location>
</feature>
<evidence type="ECO:0000313" key="12">
    <source>
        <dbReference type="Proteomes" id="UP000007468"/>
    </source>
</evidence>
<evidence type="ECO:0000259" key="9">
    <source>
        <dbReference type="Pfam" id="PF21082"/>
    </source>
</evidence>
<evidence type="ECO:0000256" key="5">
    <source>
        <dbReference type="ARBA" id="ARBA00022989"/>
    </source>
</evidence>
<feature type="domain" description="Mechanosensitive ion channel MscS" evidence="8">
    <location>
        <begin position="117"/>
        <end position="184"/>
    </location>
</feature>
<feature type="transmembrane region" description="Helical" evidence="7">
    <location>
        <begin position="97"/>
        <end position="115"/>
    </location>
</feature>
<dbReference type="SUPFAM" id="SSF82689">
    <property type="entry name" value="Mechanosensitive channel protein MscS (YggB), C-terminal domain"/>
    <property type="match status" value="1"/>
</dbReference>
<evidence type="ECO:0000256" key="6">
    <source>
        <dbReference type="ARBA" id="ARBA00023136"/>
    </source>
</evidence>
<dbReference type="HOGENOM" id="CLU_037945_1_1_9"/>